<dbReference type="CDD" id="cd03801">
    <property type="entry name" value="GT4_PimA-like"/>
    <property type="match status" value="1"/>
</dbReference>
<protein>
    <submittedName>
        <fullName evidence="4">Alpha-(1-2)-phosphatidylinositol mannosyltransferase</fullName>
    </submittedName>
</protein>
<name>A0A0K1RAQ0_9CORY</name>
<reference evidence="4 5" key="1">
    <citation type="submission" date="2015-08" db="EMBL/GenBank/DDBJ databases">
        <authorList>
            <person name="Babu N.S."/>
            <person name="Beckwith C.J."/>
            <person name="Beseler K.G."/>
            <person name="Brison A."/>
            <person name="Carone J.V."/>
            <person name="Caskin T.P."/>
            <person name="Diamond M."/>
            <person name="Durham M.E."/>
            <person name="Foxe J.M."/>
            <person name="Go M."/>
            <person name="Henderson B.A."/>
            <person name="Jones I.B."/>
            <person name="McGettigan J.A."/>
            <person name="Micheletti S.J."/>
            <person name="Nasrallah M.E."/>
            <person name="Ortiz D."/>
            <person name="Piller C.R."/>
            <person name="Privatt S.R."/>
            <person name="Schneider S.L."/>
            <person name="Sharp S."/>
            <person name="Smith T.C."/>
            <person name="Stanton J.D."/>
            <person name="Ullery H.E."/>
            <person name="Wilson R.J."/>
            <person name="Serrano M.G."/>
            <person name="Buck G."/>
            <person name="Lee V."/>
            <person name="Wang Y."/>
            <person name="Carvalho R."/>
            <person name="Voegtly L."/>
            <person name="Shi R."/>
            <person name="Duckworth R."/>
            <person name="Johnson A."/>
            <person name="Loviza R."/>
            <person name="Walstead R."/>
            <person name="Shah Z."/>
            <person name="Kiflezghi M."/>
            <person name="Wade K."/>
            <person name="Ball S.L."/>
            <person name="Bradley K.W."/>
            <person name="Asai D.J."/>
            <person name="Bowman C.A."/>
            <person name="Russell D.A."/>
            <person name="Pope W.H."/>
            <person name="Jacobs-Sera D."/>
            <person name="Hendrix R.W."/>
            <person name="Hatfull G.F."/>
        </authorList>
    </citation>
    <scope>NUCLEOTIDE SEQUENCE [LARGE SCALE GENOMIC DNA]</scope>
    <source>
        <strain evidence="4 5">PUDD_83A45</strain>
    </source>
</reference>
<evidence type="ECO:0000313" key="4">
    <source>
        <dbReference type="EMBL" id="AKV58261.1"/>
    </source>
</evidence>
<dbReference type="Proteomes" id="UP000060016">
    <property type="component" value="Chromosome"/>
</dbReference>
<feature type="domain" description="Glycosyltransferase subfamily 4-like N-terminal" evidence="3">
    <location>
        <begin position="14"/>
        <end position="174"/>
    </location>
</feature>
<dbReference type="RefSeq" id="WP_052204031.1">
    <property type="nucleotide sequence ID" value="NZ_CP012342.1"/>
</dbReference>
<dbReference type="PANTHER" id="PTHR45947">
    <property type="entry name" value="SULFOQUINOVOSYL TRANSFERASE SQD2"/>
    <property type="match status" value="1"/>
</dbReference>
<sequence length="367" mass="38897">MRIGMVCPYSFDEPGGVQAHVLDLAQTLIARGHEVRVLGPASEDTDLPDFVTRGGPAVAVPYNGSVARLSLGPHMRRVTRQFIAQGEFDVLHVHEPNATSFSLAALRYADGPIVATYHASAASSVALKAALPILRANLEKISGGIAVSEMARRWQVEQVGTDPVVIPNGVDTSRFAAHCGEPNDSCEVEIVFLGRLDEPRKGLEVLLAGVDKLKSPEGSLRVTVMGGGAERSHPGVEFMGRVTEEEKARVLGRADIYVAPNTGGESFGIVLVEAMAAGCAVVASDLEAFAAVVDAQSDTPAGLLFPVGDADGLARQVQLLIDDPRTRNTLITAGKRRAALYDWERVASQVLAVYETVATGQIVTVAR</sequence>
<keyword evidence="5" id="KW-1185">Reference proteome</keyword>
<dbReference type="Pfam" id="PF13439">
    <property type="entry name" value="Glyco_transf_4"/>
    <property type="match status" value="1"/>
</dbReference>
<proteinExistence type="predicted"/>
<evidence type="ECO:0000256" key="1">
    <source>
        <dbReference type="ARBA" id="ARBA00022676"/>
    </source>
</evidence>
<dbReference type="SUPFAM" id="SSF53756">
    <property type="entry name" value="UDP-Glycosyltransferase/glycogen phosphorylase"/>
    <property type="match status" value="1"/>
</dbReference>
<dbReference type="Gene3D" id="3.40.50.2000">
    <property type="entry name" value="Glycogen Phosphorylase B"/>
    <property type="match status" value="2"/>
</dbReference>
<dbReference type="InterPro" id="IPR050194">
    <property type="entry name" value="Glycosyltransferase_grp1"/>
</dbReference>
<evidence type="ECO:0000256" key="2">
    <source>
        <dbReference type="ARBA" id="ARBA00022679"/>
    </source>
</evidence>
<dbReference type="KEGG" id="crie:AK829_02770"/>
<dbReference type="GO" id="GO:0016757">
    <property type="term" value="F:glycosyltransferase activity"/>
    <property type="evidence" value="ECO:0007669"/>
    <property type="project" value="UniProtKB-KW"/>
</dbReference>
<gene>
    <name evidence="4" type="ORF">AK829_02770</name>
</gene>
<evidence type="ECO:0000259" key="3">
    <source>
        <dbReference type="Pfam" id="PF13439"/>
    </source>
</evidence>
<keyword evidence="2 4" id="KW-0808">Transferase</keyword>
<dbReference type="Pfam" id="PF13692">
    <property type="entry name" value="Glyco_trans_1_4"/>
    <property type="match status" value="1"/>
</dbReference>
<dbReference type="STRING" id="156976.AK829_02770"/>
<dbReference type="GO" id="GO:1903509">
    <property type="term" value="P:liposaccharide metabolic process"/>
    <property type="evidence" value="ECO:0007669"/>
    <property type="project" value="UniProtKB-ARBA"/>
</dbReference>
<dbReference type="InterPro" id="IPR028098">
    <property type="entry name" value="Glyco_trans_4-like_N"/>
</dbReference>
<accession>A0A0K1RAQ0</accession>
<dbReference type="GO" id="GO:1901137">
    <property type="term" value="P:carbohydrate derivative biosynthetic process"/>
    <property type="evidence" value="ECO:0007669"/>
    <property type="project" value="UniProtKB-ARBA"/>
</dbReference>
<organism evidence="4 5">
    <name type="scientific">Corynebacterium riegelii</name>
    <dbReference type="NCBI Taxonomy" id="156976"/>
    <lineage>
        <taxon>Bacteria</taxon>
        <taxon>Bacillati</taxon>
        <taxon>Actinomycetota</taxon>
        <taxon>Actinomycetes</taxon>
        <taxon>Mycobacteriales</taxon>
        <taxon>Corynebacteriaceae</taxon>
        <taxon>Corynebacterium</taxon>
    </lineage>
</organism>
<dbReference type="AlphaFoldDB" id="A0A0K1RAQ0"/>
<keyword evidence="1 4" id="KW-0328">Glycosyltransferase</keyword>
<dbReference type="PATRIC" id="fig|156976.3.peg.546"/>
<evidence type="ECO:0000313" key="5">
    <source>
        <dbReference type="Proteomes" id="UP000060016"/>
    </source>
</evidence>
<dbReference type="PANTHER" id="PTHR45947:SF3">
    <property type="entry name" value="SULFOQUINOVOSYL TRANSFERASE SQD2"/>
    <property type="match status" value="1"/>
</dbReference>
<dbReference type="EMBL" id="CP012342">
    <property type="protein sequence ID" value="AKV58261.1"/>
    <property type="molecule type" value="Genomic_DNA"/>
</dbReference>